<dbReference type="Proteomes" id="UP000592820">
    <property type="component" value="Unassembled WGS sequence"/>
</dbReference>
<feature type="transmembrane region" description="Helical" evidence="5">
    <location>
        <begin position="350"/>
        <end position="370"/>
    </location>
</feature>
<evidence type="ECO:0000259" key="6">
    <source>
        <dbReference type="PROSITE" id="PS50850"/>
    </source>
</evidence>
<dbReference type="InterPro" id="IPR011701">
    <property type="entry name" value="MFS"/>
</dbReference>
<reference evidence="8 10" key="1">
    <citation type="submission" date="2019-08" db="EMBL/GenBank/DDBJ databases">
        <title>Paraburkholderia simonii sp. nov. and P. youngii sp. nov. Brazilian and Mexican Mimosa-associated rhizobia.</title>
        <authorList>
            <person name="Mavima L."/>
            <person name="Beukes C.W."/>
            <person name="Palmer M."/>
            <person name="De Meyer S.E."/>
            <person name="James E.K."/>
            <person name="Maluk M."/>
            <person name="Avontuur J.R."/>
            <person name="Chan W.Y."/>
            <person name="Venter S.N."/>
            <person name="Steenkamp E.T."/>
        </authorList>
    </citation>
    <scope>NUCLEOTIDE SEQUENCE [LARGE SCALE GENOMIC DNA]</scope>
    <source>
        <strain evidence="8 10">JPY454</strain>
    </source>
</reference>
<protein>
    <submittedName>
        <fullName evidence="8">3-(3-hydroxy-phenyl)propionate transporter MhpT</fullName>
    </submittedName>
    <submittedName>
        <fullName evidence="7">AAHS family 3-hydroxyphenylpropionic acid transporter</fullName>
    </submittedName>
</protein>
<dbReference type="PROSITE" id="PS00217">
    <property type="entry name" value="SUGAR_TRANSPORT_2"/>
    <property type="match status" value="1"/>
</dbReference>
<evidence type="ECO:0000256" key="5">
    <source>
        <dbReference type="SAM" id="Phobius"/>
    </source>
</evidence>
<comment type="caution">
    <text evidence="7">The sequence shown here is derived from an EMBL/GenBank/DDBJ whole genome shotgun (WGS) entry which is preliminary data.</text>
</comment>
<evidence type="ECO:0000313" key="9">
    <source>
        <dbReference type="Proteomes" id="UP000592820"/>
    </source>
</evidence>
<dbReference type="Gene3D" id="1.20.1250.20">
    <property type="entry name" value="MFS general substrate transporter like domains"/>
    <property type="match status" value="2"/>
</dbReference>
<dbReference type="InterPro" id="IPR036259">
    <property type="entry name" value="MFS_trans_sf"/>
</dbReference>
<evidence type="ECO:0000313" key="7">
    <source>
        <dbReference type="EMBL" id="MBB5401801.1"/>
    </source>
</evidence>
<feature type="transmembrane region" description="Helical" evidence="5">
    <location>
        <begin position="84"/>
        <end position="103"/>
    </location>
</feature>
<dbReference type="PANTHER" id="PTHR23508">
    <property type="entry name" value="CARBOXYLIC ACID TRANSPORTER PROTEIN HOMOLOG"/>
    <property type="match status" value="1"/>
</dbReference>
<feature type="transmembrane region" description="Helical" evidence="5">
    <location>
        <begin position="317"/>
        <end position="338"/>
    </location>
</feature>
<reference evidence="7 9" key="2">
    <citation type="submission" date="2020-08" db="EMBL/GenBank/DDBJ databases">
        <title>Genomic Encyclopedia of Type Strains, Phase IV (KMG-V): Genome sequencing to study the core and pangenomes of soil and plant-associated prokaryotes.</title>
        <authorList>
            <person name="Whitman W."/>
        </authorList>
    </citation>
    <scope>NUCLEOTIDE SEQUENCE [LARGE SCALE GENOMIC DNA]</scope>
    <source>
        <strain evidence="7 9">JPY162</strain>
    </source>
</reference>
<dbReference type="GO" id="GO:0005886">
    <property type="term" value="C:plasma membrane"/>
    <property type="evidence" value="ECO:0007669"/>
    <property type="project" value="TreeGrafter"/>
</dbReference>
<dbReference type="Pfam" id="PF07690">
    <property type="entry name" value="MFS_1"/>
    <property type="match status" value="1"/>
</dbReference>
<proteinExistence type="predicted"/>
<dbReference type="AlphaFoldDB" id="A0A7W8L9Y3"/>
<comment type="subcellular location">
    <subcellularLocation>
        <location evidence="1">Membrane</location>
        <topology evidence="1">Multi-pass membrane protein</topology>
    </subcellularLocation>
</comment>
<name>A0A7W8L9Y3_9BURK</name>
<dbReference type="RefSeq" id="WP_176120509.1">
    <property type="nucleotide sequence ID" value="NZ_JACHDE010000006.1"/>
</dbReference>
<dbReference type="InterPro" id="IPR020846">
    <property type="entry name" value="MFS_dom"/>
</dbReference>
<dbReference type="EMBL" id="JACHDE010000006">
    <property type="protein sequence ID" value="MBB5401801.1"/>
    <property type="molecule type" value="Genomic_DNA"/>
</dbReference>
<accession>A0A7W8L9Y3</accession>
<keyword evidence="3 5" id="KW-1133">Transmembrane helix</keyword>
<gene>
    <name evidence="8" type="primary">mhpT</name>
    <name evidence="8" type="ORF">FSB64_27350</name>
    <name evidence="7" type="ORF">HDG41_003884</name>
</gene>
<feature type="transmembrane region" description="Helical" evidence="5">
    <location>
        <begin position="141"/>
        <end position="167"/>
    </location>
</feature>
<evidence type="ECO:0000313" key="10">
    <source>
        <dbReference type="Proteomes" id="UP000821598"/>
    </source>
</evidence>
<dbReference type="PROSITE" id="PS50850">
    <property type="entry name" value="MFS"/>
    <property type="match status" value="1"/>
</dbReference>
<feature type="domain" description="Major facilitator superfamily (MFS) profile" evidence="6">
    <location>
        <begin position="18"/>
        <end position="406"/>
    </location>
</feature>
<feature type="transmembrane region" description="Helical" evidence="5">
    <location>
        <begin position="225"/>
        <end position="245"/>
    </location>
</feature>
<feature type="transmembrane region" description="Helical" evidence="5">
    <location>
        <begin position="109"/>
        <end position="129"/>
    </location>
</feature>
<evidence type="ECO:0000256" key="3">
    <source>
        <dbReference type="ARBA" id="ARBA00022989"/>
    </source>
</evidence>
<dbReference type="PANTHER" id="PTHR23508:SF10">
    <property type="entry name" value="CARBOXYLIC ACID TRANSPORTER PROTEIN HOMOLOG"/>
    <property type="match status" value="1"/>
</dbReference>
<dbReference type="SUPFAM" id="SSF103473">
    <property type="entry name" value="MFS general substrate transporter"/>
    <property type="match status" value="1"/>
</dbReference>
<feature type="transmembrane region" description="Helical" evidence="5">
    <location>
        <begin position="292"/>
        <end position="311"/>
    </location>
</feature>
<dbReference type="CDD" id="cd17365">
    <property type="entry name" value="MFS_PcaK_like"/>
    <property type="match status" value="1"/>
</dbReference>
<organism evidence="7 9">
    <name type="scientific">Paraburkholderia youngii</name>
    <dbReference type="NCBI Taxonomy" id="2782701"/>
    <lineage>
        <taxon>Bacteria</taxon>
        <taxon>Pseudomonadati</taxon>
        <taxon>Pseudomonadota</taxon>
        <taxon>Betaproteobacteria</taxon>
        <taxon>Burkholderiales</taxon>
        <taxon>Burkholderiaceae</taxon>
        <taxon>Paraburkholderia</taxon>
    </lineage>
</organism>
<sequence>MSSVANRSSAVGSSTALTLALCFLVAVLEGIDLQSTGVAAPRMAHEFGLSVGQLGLAFSAGMLGLLPGAMIGGRLADRIGRKRVLMISMAVFGIFSIATAQVWSFESLLIARLLTGIGLGGAMPNLIALSSEAVDPRHRNTAVSVMYCGMPVGGALAALIAVLSAGATAWRHIFYVGGVGPLLIIPLLIALLPESREFAAESRESTEADKPLLSTRAVLFGEGRAAATIGIWISFFCTLIVLYFLLNWLPSLTVGRGMSRSQAGIAQIFFNVGSVIGVLGIGLLMDRFRQGLSVTAIYACIVGALVALSQVASIETLSVAVLFAGMGVVGAQSMLYALSAASYPTSVRGTGVGAAVAVGRVGSIVGPAAAGQLLSMGKSSALVIGASVPVTIIAAITALLVIRSNAAKR</sequence>
<feature type="transmembrane region" description="Helical" evidence="5">
    <location>
        <begin position="265"/>
        <end position="285"/>
    </location>
</feature>
<evidence type="ECO:0000256" key="2">
    <source>
        <dbReference type="ARBA" id="ARBA00022692"/>
    </source>
</evidence>
<feature type="transmembrane region" description="Helical" evidence="5">
    <location>
        <begin position="382"/>
        <end position="402"/>
    </location>
</feature>
<keyword evidence="4 5" id="KW-0472">Membrane</keyword>
<dbReference type="NCBIfam" id="NF008586">
    <property type="entry name" value="PRK11551.1"/>
    <property type="match status" value="1"/>
</dbReference>
<feature type="transmembrane region" description="Helical" evidence="5">
    <location>
        <begin position="173"/>
        <end position="193"/>
    </location>
</feature>
<dbReference type="EMBL" id="VOMC01000033">
    <property type="protein sequence ID" value="NVI07410.1"/>
    <property type="molecule type" value="Genomic_DNA"/>
</dbReference>
<keyword evidence="2 5" id="KW-0812">Transmembrane</keyword>
<dbReference type="PROSITE" id="PS00216">
    <property type="entry name" value="SUGAR_TRANSPORT_1"/>
    <property type="match status" value="1"/>
</dbReference>
<evidence type="ECO:0000313" key="8">
    <source>
        <dbReference type="EMBL" id="NVI07410.1"/>
    </source>
</evidence>
<dbReference type="Proteomes" id="UP000821598">
    <property type="component" value="Unassembled WGS sequence"/>
</dbReference>
<evidence type="ECO:0000256" key="4">
    <source>
        <dbReference type="ARBA" id="ARBA00023136"/>
    </source>
</evidence>
<keyword evidence="10" id="KW-1185">Reference proteome</keyword>
<dbReference type="InterPro" id="IPR005829">
    <property type="entry name" value="Sugar_transporter_CS"/>
</dbReference>
<feature type="transmembrane region" description="Helical" evidence="5">
    <location>
        <begin position="54"/>
        <end position="72"/>
    </location>
</feature>
<dbReference type="GO" id="GO:0046943">
    <property type="term" value="F:carboxylic acid transmembrane transporter activity"/>
    <property type="evidence" value="ECO:0007669"/>
    <property type="project" value="TreeGrafter"/>
</dbReference>
<evidence type="ECO:0000256" key="1">
    <source>
        <dbReference type="ARBA" id="ARBA00004141"/>
    </source>
</evidence>